<evidence type="ECO:0000313" key="12">
    <source>
        <dbReference type="Proteomes" id="UP000050482"/>
    </source>
</evidence>
<proteinExistence type="predicted"/>
<dbReference type="SUPFAM" id="SSF143631">
    <property type="entry name" value="ApbE-like"/>
    <property type="match status" value="1"/>
</dbReference>
<dbReference type="Pfam" id="PF02424">
    <property type="entry name" value="ApbE"/>
    <property type="match status" value="1"/>
</dbReference>
<keyword evidence="7" id="KW-0274">FAD</keyword>
<evidence type="ECO:0000256" key="8">
    <source>
        <dbReference type="ARBA" id="ARBA00022842"/>
    </source>
</evidence>
<keyword evidence="12" id="KW-1185">Reference proteome</keyword>
<evidence type="ECO:0000256" key="9">
    <source>
        <dbReference type="ARBA" id="ARBA00031306"/>
    </source>
</evidence>
<comment type="cofactor">
    <cofactor evidence="1">
        <name>Mg(2+)</name>
        <dbReference type="ChEBI" id="CHEBI:18420"/>
    </cofactor>
</comment>
<dbReference type="PANTHER" id="PTHR30040:SF2">
    <property type="entry name" value="FAD:PROTEIN FMN TRANSFERASE"/>
    <property type="match status" value="1"/>
</dbReference>
<dbReference type="EC" id="2.7.1.180" evidence="2"/>
<dbReference type="STRING" id="471514.AN477_16820"/>
<dbReference type="EMBL" id="LJCO01000072">
    <property type="protein sequence ID" value="KPV42633.1"/>
    <property type="molecule type" value="Genomic_DNA"/>
</dbReference>
<keyword evidence="8" id="KW-0460">Magnesium</keyword>
<evidence type="ECO:0000256" key="4">
    <source>
        <dbReference type="ARBA" id="ARBA00022630"/>
    </source>
</evidence>
<evidence type="ECO:0000256" key="3">
    <source>
        <dbReference type="ARBA" id="ARBA00016337"/>
    </source>
</evidence>
<dbReference type="InterPro" id="IPR003374">
    <property type="entry name" value="ApbE-like_sf"/>
</dbReference>
<dbReference type="PANTHER" id="PTHR30040">
    <property type="entry name" value="THIAMINE BIOSYNTHESIS LIPOPROTEIN APBE"/>
    <property type="match status" value="1"/>
</dbReference>
<dbReference type="Proteomes" id="UP000050482">
    <property type="component" value="Unassembled WGS sequence"/>
</dbReference>
<evidence type="ECO:0000256" key="10">
    <source>
        <dbReference type="ARBA" id="ARBA00048540"/>
    </source>
</evidence>
<comment type="caution">
    <text evidence="11">The sequence shown here is derived from an EMBL/GenBank/DDBJ whole genome shotgun (WGS) entry which is preliminary data.</text>
</comment>
<evidence type="ECO:0000256" key="7">
    <source>
        <dbReference type="ARBA" id="ARBA00022827"/>
    </source>
</evidence>
<evidence type="ECO:0000256" key="5">
    <source>
        <dbReference type="ARBA" id="ARBA00022679"/>
    </source>
</evidence>
<dbReference type="Gene3D" id="3.10.520.10">
    <property type="entry name" value="ApbE-like domains"/>
    <property type="match status" value="1"/>
</dbReference>
<evidence type="ECO:0000256" key="2">
    <source>
        <dbReference type="ARBA" id="ARBA00011955"/>
    </source>
</evidence>
<dbReference type="GO" id="GO:0046872">
    <property type="term" value="F:metal ion binding"/>
    <property type="evidence" value="ECO:0007669"/>
    <property type="project" value="UniProtKB-KW"/>
</dbReference>
<dbReference type="InterPro" id="IPR024932">
    <property type="entry name" value="ApbE"/>
</dbReference>
<keyword evidence="6" id="KW-0479">Metal-binding</keyword>
<organism evidence="11 12">
    <name type="scientific">Alicyclobacillus ferrooxydans</name>
    <dbReference type="NCBI Taxonomy" id="471514"/>
    <lineage>
        <taxon>Bacteria</taxon>
        <taxon>Bacillati</taxon>
        <taxon>Bacillota</taxon>
        <taxon>Bacilli</taxon>
        <taxon>Bacillales</taxon>
        <taxon>Alicyclobacillaceae</taxon>
        <taxon>Alicyclobacillus</taxon>
    </lineage>
</organism>
<dbReference type="GO" id="GO:0016740">
    <property type="term" value="F:transferase activity"/>
    <property type="evidence" value="ECO:0007669"/>
    <property type="project" value="UniProtKB-KW"/>
</dbReference>
<reference evidence="11 12" key="1">
    <citation type="submission" date="2015-09" db="EMBL/GenBank/DDBJ databases">
        <title>Draft genome sequence of Alicyclobacillus ferrooxydans DSM 22381.</title>
        <authorList>
            <person name="Hemp J."/>
        </authorList>
    </citation>
    <scope>NUCLEOTIDE SEQUENCE [LARGE SCALE GENOMIC DNA]</scope>
    <source>
        <strain evidence="11 12">TC-34</strain>
    </source>
</reference>
<sequence>MGSSFYLCVDTSIELVYAEHLFDQLEQRTEQLEQVMSRFRPDSELVRLNQRVGEWVRVSRTLRQVLDLAALFHHVSGGAFDPRVIRHLEQIGYPGAPIDVSKSADSAMSLDDPLFDTTGTSGEVCLHHPLDLGGIGKGYAADSLADLLASSIASSDRYGFIVDAGGDIVLSGCQESGAGWSIGVEDPYGGAEDLAATVEFPASLERIAMCTSSLKKRSWSFEGNPVHHLIDPRQAGPARTRFRAVTAVGPTATHTEVFTKCKMISTTVANTNGASTEGIPDNGMWEPLMQSLTGEPESGYSWRSTALPYIAVDVTETLEYTSDIAPILTWISSKYQHARVV</sequence>
<accession>A0A0P9CHW3</accession>
<dbReference type="AlphaFoldDB" id="A0A0P9CHW3"/>
<name>A0A0P9CHW3_9BACL</name>
<comment type="catalytic activity">
    <reaction evidence="10">
        <text>L-threonyl-[protein] + FAD = FMN-L-threonyl-[protein] + AMP + H(+)</text>
        <dbReference type="Rhea" id="RHEA:36847"/>
        <dbReference type="Rhea" id="RHEA-COMP:11060"/>
        <dbReference type="Rhea" id="RHEA-COMP:11061"/>
        <dbReference type="ChEBI" id="CHEBI:15378"/>
        <dbReference type="ChEBI" id="CHEBI:30013"/>
        <dbReference type="ChEBI" id="CHEBI:57692"/>
        <dbReference type="ChEBI" id="CHEBI:74257"/>
        <dbReference type="ChEBI" id="CHEBI:456215"/>
        <dbReference type="EC" id="2.7.1.180"/>
    </reaction>
</comment>
<keyword evidence="4" id="KW-0285">Flavoprotein</keyword>
<dbReference type="PATRIC" id="fig|471514.4.peg.1222"/>
<evidence type="ECO:0000256" key="1">
    <source>
        <dbReference type="ARBA" id="ARBA00001946"/>
    </source>
</evidence>
<evidence type="ECO:0000256" key="6">
    <source>
        <dbReference type="ARBA" id="ARBA00022723"/>
    </source>
</evidence>
<protein>
    <recommendedName>
        <fullName evidence="3">FAD:protein FMN transferase</fullName>
        <ecNumber evidence="2">2.7.1.180</ecNumber>
    </recommendedName>
    <alternativeName>
        <fullName evidence="9">Flavin transferase</fullName>
    </alternativeName>
</protein>
<keyword evidence="5" id="KW-0808">Transferase</keyword>
<gene>
    <name evidence="11" type="ORF">AN477_16820</name>
</gene>
<evidence type="ECO:0000313" key="11">
    <source>
        <dbReference type="EMBL" id="KPV42633.1"/>
    </source>
</evidence>